<comment type="caution">
    <text evidence="4">The sequence shown here is derived from an EMBL/GenBank/DDBJ whole genome shotgun (WGS) entry which is preliminary data.</text>
</comment>
<feature type="domain" description="PiggyBac transposable element-derived protein" evidence="3">
    <location>
        <begin position="190"/>
        <end position="438"/>
    </location>
</feature>
<organism evidence="4 5">
    <name type="scientific">Solea senegalensis</name>
    <name type="common">Senegalese sole</name>
    <dbReference type="NCBI Taxonomy" id="28829"/>
    <lineage>
        <taxon>Eukaryota</taxon>
        <taxon>Metazoa</taxon>
        <taxon>Chordata</taxon>
        <taxon>Craniata</taxon>
        <taxon>Vertebrata</taxon>
        <taxon>Euteleostomi</taxon>
        <taxon>Actinopterygii</taxon>
        <taxon>Neopterygii</taxon>
        <taxon>Teleostei</taxon>
        <taxon>Neoteleostei</taxon>
        <taxon>Acanthomorphata</taxon>
        <taxon>Carangaria</taxon>
        <taxon>Pleuronectiformes</taxon>
        <taxon>Pleuronectoidei</taxon>
        <taxon>Soleidae</taxon>
        <taxon>Solea</taxon>
    </lineage>
</organism>
<evidence type="ECO:0000259" key="3">
    <source>
        <dbReference type="Pfam" id="PF13843"/>
    </source>
</evidence>
<dbReference type="Pfam" id="PF13843">
    <property type="entry name" value="DDE_Tnp_1_7"/>
    <property type="match status" value="2"/>
</dbReference>
<accession>A0AAV6RK76</accession>
<evidence type="ECO:0000256" key="1">
    <source>
        <dbReference type="SAM" id="Coils"/>
    </source>
</evidence>
<keyword evidence="5" id="KW-1185">Reference proteome</keyword>
<feature type="compositionally biased region" description="Low complexity" evidence="2">
    <location>
        <begin position="93"/>
        <end position="104"/>
    </location>
</feature>
<feature type="coiled-coil region" evidence="1">
    <location>
        <begin position="594"/>
        <end position="621"/>
    </location>
</feature>
<evidence type="ECO:0000313" key="4">
    <source>
        <dbReference type="EMBL" id="KAG7505415.1"/>
    </source>
</evidence>
<feature type="compositionally biased region" description="Acidic residues" evidence="2">
    <location>
        <begin position="75"/>
        <end position="89"/>
    </location>
</feature>
<dbReference type="AlphaFoldDB" id="A0AAV6RK76"/>
<evidence type="ECO:0000256" key="2">
    <source>
        <dbReference type="SAM" id="MobiDB-lite"/>
    </source>
</evidence>
<dbReference type="InterPro" id="IPR029526">
    <property type="entry name" value="PGBD"/>
</dbReference>
<dbReference type="PANTHER" id="PTHR46599">
    <property type="entry name" value="PIGGYBAC TRANSPOSABLE ELEMENT-DERIVED PROTEIN 4"/>
    <property type="match status" value="1"/>
</dbReference>
<name>A0AAV6RK76_SOLSE</name>
<protein>
    <recommendedName>
        <fullName evidence="3">PiggyBac transposable element-derived protein domain-containing protein</fullName>
    </recommendedName>
</protein>
<sequence length="712" mass="81021">MRVEREKMAKRKSDKLSMCRGSSDKKSAAVVRSDDGDHGDYQKRQLRRRAFSGPSGERQHFSRCVSPTASSTDESASDEFSEPDPDSSDEWLPSGPGRSSRASSTDAPERRKRDRASSRDPTPVGSAKKGRASSRDPTAVGSAKKGRASIGGCGQHSGWHQVENWQPNQIPFTATPGPRGAAAELDSDLPADFLELFLTNELLQHIVDQTNLYASQYIRAQPDSLPYSRVNAWKPVSVPELKTFFGLSFLTGYVKKPSLELYWSVDEVDATPYFSRTMSRNRFQMIWKFLHYNNNNESQDATDKMYKVRPVLNYIVEKCKELYQPAQNICIDEGMMQWRGRPSFRVYTPQKPVKYGIKSYILCDSATGYCFNMHPYVGTASTLPDTIFALLDRLQGHGYTLFMDNFYNSGALSERLLGAQTNLCATLRKNMGGPKMVTTCHQDKMQKGHKEQVPHFKPECVIPYNWSMNGVDKLDQNIAYYPFIRRSLNWSKKFVTYLFQLCMFNAHVLYRAKNPEECKTLLEFMRRVVKSWTAKQFVGEQVEEVEVEVGKQVEEVEVGKQVKEEEEVGKQVMEEEEEVGKQVDEVEVGKQVKEEEVGKQVKEEEVKVEELEVEVAGVRAEGGGNLEEGRRNPRAPYNTDPDSRLDGNIAKHTLEHLMRTSKRSRPARRCRVCARRGQRSETKMWCKSCCVPLHAGKCFTAYHTKLNYSVEH</sequence>
<feature type="compositionally biased region" description="Basic and acidic residues" evidence="2">
    <location>
        <begin position="107"/>
        <end position="118"/>
    </location>
</feature>
<feature type="compositionally biased region" description="Basic and acidic residues" evidence="2">
    <location>
        <begin position="14"/>
        <end position="43"/>
    </location>
</feature>
<feature type="domain" description="PiggyBac transposable element-derived protein" evidence="3">
    <location>
        <begin position="440"/>
        <end position="507"/>
    </location>
</feature>
<dbReference type="Proteomes" id="UP000693946">
    <property type="component" value="Linkage Group LG19"/>
</dbReference>
<reference evidence="4 5" key="1">
    <citation type="journal article" date="2021" name="Sci. Rep.">
        <title>Chromosome anchoring in Senegalese sole (Solea senegalensis) reveals sex-associated markers and genome rearrangements in flatfish.</title>
        <authorList>
            <person name="Guerrero-Cozar I."/>
            <person name="Gomez-Garrido J."/>
            <person name="Berbel C."/>
            <person name="Martinez-Blanch J.F."/>
            <person name="Alioto T."/>
            <person name="Claros M.G."/>
            <person name="Gagnaire P.A."/>
            <person name="Manchado M."/>
        </authorList>
    </citation>
    <scope>NUCLEOTIDE SEQUENCE [LARGE SCALE GENOMIC DNA]</scope>
    <source>
        <strain evidence="4">Sse05_10M</strain>
    </source>
</reference>
<dbReference type="EMBL" id="JAGKHQ010000011">
    <property type="protein sequence ID" value="KAG7505415.1"/>
    <property type="molecule type" value="Genomic_DNA"/>
</dbReference>
<dbReference type="PANTHER" id="PTHR46599:SF3">
    <property type="entry name" value="PIGGYBAC TRANSPOSABLE ELEMENT-DERIVED PROTEIN 4"/>
    <property type="match status" value="1"/>
</dbReference>
<feature type="region of interest" description="Disordered" evidence="2">
    <location>
        <begin position="623"/>
        <end position="646"/>
    </location>
</feature>
<proteinExistence type="predicted"/>
<keyword evidence="1" id="KW-0175">Coiled coil</keyword>
<feature type="region of interest" description="Disordered" evidence="2">
    <location>
        <begin position="1"/>
        <end position="160"/>
    </location>
</feature>
<evidence type="ECO:0000313" key="5">
    <source>
        <dbReference type="Proteomes" id="UP000693946"/>
    </source>
</evidence>
<gene>
    <name evidence="4" type="ORF">JOB18_030939</name>
</gene>